<keyword evidence="2" id="KW-1185">Reference proteome</keyword>
<sequence length="125" mass="13915">MPSKGSAQIRARRSAEIAALALLVAHEGEWLGAVELGERLVLKWRPLSFALRRLAKRGAILERIETYRGTARTKEERRLYCFAGTLEGHALLPAVRGVTPGVARRGYGRDWNDDSRDLESWAGTS</sequence>
<organism evidence="1 2">
    <name type="scientific">Aromatoleum toluvorans</name>
    <dbReference type="NCBI Taxonomy" id="92002"/>
    <lineage>
        <taxon>Bacteria</taxon>
        <taxon>Pseudomonadati</taxon>
        <taxon>Pseudomonadota</taxon>
        <taxon>Betaproteobacteria</taxon>
        <taxon>Rhodocyclales</taxon>
        <taxon>Rhodocyclaceae</taxon>
        <taxon>Aromatoleum</taxon>
    </lineage>
</organism>
<evidence type="ECO:0000313" key="1">
    <source>
        <dbReference type="EMBL" id="NMG45209.1"/>
    </source>
</evidence>
<dbReference type="EMBL" id="WTVN01000026">
    <property type="protein sequence ID" value="NMG45209.1"/>
    <property type="molecule type" value="Genomic_DNA"/>
</dbReference>
<reference evidence="1 2" key="1">
    <citation type="submission" date="2019-12" db="EMBL/GenBank/DDBJ databases">
        <title>Comparative genomics gives insights into the taxonomy of the Azoarcus-Aromatoleum group and reveals separate origins of nif in the plant-associated Azoarcus and non-plant-associated Aromatoleum sub-groups.</title>
        <authorList>
            <person name="Lafos M."/>
            <person name="Maluk M."/>
            <person name="Batista M."/>
            <person name="Junghare M."/>
            <person name="Carmona M."/>
            <person name="Faoro H."/>
            <person name="Cruz L.M."/>
            <person name="Battistoni F."/>
            <person name="De Souza E."/>
            <person name="Pedrosa F."/>
            <person name="Chen W.-M."/>
            <person name="Poole P.S."/>
            <person name="Dixon R.A."/>
            <person name="James E.K."/>
        </authorList>
    </citation>
    <scope>NUCLEOTIDE SEQUENCE [LARGE SCALE GENOMIC DNA]</scope>
    <source>
        <strain evidence="1 2">Td21</strain>
    </source>
</reference>
<dbReference type="RefSeq" id="WP_169257051.1">
    <property type="nucleotide sequence ID" value="NZ_WTVN01000026.1"/>
</dbReference>
<accession>A0ABX1Q0J3</accession>
<evidence type="ECO:0000313" key="2">
    <source>
        <dbReference type="Proteomes" id="UP000623795"/>
    </source>
</evidence>
<gene>
    <name evidence="1" type="ORF">GPA22_15940</name>
</gene>
<comment type="caution">
    <text evidence="1">The sequence shown here is derived from an EMBL/GenBank/DDBJ whole genome shotgun (WGS) entry which is preliminary data.</text>
</comment>
<protein>
    <submittedName>
        <fullName evidence="1">Uncharacterized protein</fullName>
    </submittedName>
</protein>
<proteinExistence type="predicted"/>
<name>A0ABX1Q0J3_9RHOO</name>
<dbReference type="Proteomes" id="UP000623795">
    <property type="component" value="Unassembled WGS sequence"/>
</dbReference>